<sequence length="102" mass="12129">MCIPPYLFTKETKVKFYFASAELPCFIRTIFIVQPILVWHLFFYHNLPSLTLLASGYAYVDFFTFDFPDQLILGCRDHLLRQFWFDHSPFTVRASIFSLLHP</sequence>
<dbReference type="EMBL" id="PSQE01000003">
    <property type="protein sequence ID" value="RHN70058.1"/>
    <property type="molecule type" value="Genomic_DNA"/>
</dbReference>
<comment type="caution">
    <text evidence="1">The sequence shown here is derived from an EMBL/GenBank/DDBJ whole genome shotgun (WGS) entry which is preliminary data.</text>
</comment>
<organism evidence="1 2">
    <name type="scientific">Medicago truncatula</name>
    <name type="common">Barrel medic</name>
    <name type="synonym">Medicago tribuloides</name>
    <dbReference type="NCBI Taxonomy" id="3880"/>
    <lineage>
        <taxon>Eukaryota</taxon>
        <taxon>Viridiplantae</taxon>
        <taxon>Streptophyta</taxon>
        <taxon>Embryophyta</taxon>
        <taxon>Tracheophyta</taxon>
        <taxon>Spermatophyta</taxon>
        <taxon>Magnoliopsida</taxon>
        <taxon>eudicotyledons</taxon>
        <taxon>Gunneridae</taxon>
        <taxon>Pentapetalae</taxon>
        <taxon>rosids</taxon>
        <taxon>fabids</taxon>
        <taxon>Fabales</taxon>
        <taxon>Fabaceae</taxon>
        <taxon>Papilionoideae</taxon>
        <taxon>50 kb inversion clade</taxon>
        <taxon>NPAAA clade</taxon>
        <taxon>Hologalegina</taxon>
        <taxon>IRL clade</taxon>
        <taxon>Trifolieae</taxon>
        <taxon>Medicago</taxon>
    </lineage>
</organism>
<name>A0A396IZI0_MEDTR</name>
<reference evidence="2" key="1">
    <citation type="journal article" date="2018" name="Nat. Plants">
        <title>Whole-genome landscape of Medicago truncatula symbiotic genes.</title>
        <authorList>
            <person name="Pecrix Y."/>
            <person name="Staton S.E."/>
            <person name="Sallet E."/>
            <person name="Lelandais-Briere C."/>
            <person name="Moreau S."/>
            <person name="Carrere S."/>
            <person name="Blein T."/>
            <person name="Jardinaud M.F."/>
            <person name="Latrasse D."/>
            <person name="Zouine M."/>
            <person name="Zahm M."/>
            <person name="Kreplak J."/>
            <person name="Mayjonade B."/>
            <person name="Satge C."/>
            <person name="Perez M."/>
            <person name="Cauet S."/>
            <person name="Marande W."/>
            <person name="Chantry-Darmon C."/>
            <person name="Lopez-Roques C."/>
            <person name="Bouchez O."/>
            <person name="Berard A."/>
            <person name="Debelle F."/>
            <person name="Munos S."/>
            <person name="Bendahmane A."/>
            <person name="Berges H."/>
            <person name="Niebel A."/>
            <person name="Buitink J."/>
            <person name="Frugier F."/>
            <person name="Benhamed M."/>
            <person name="Crespi M."/>
            <person name="Gouzy J."/>
            <person name="Gamas P."/>
        </authorList>
    </citation>
    <scope>NUCLEOTIDE SEQUENCE [LARGE SCALE GENOMIC DNA]</scope>
    <source>
        <strain evidence="2">cv. Jemalong A17</strain>
    </source>
</reference>
<proteinExistence type="predicted"/>
<evidence type="ECO:0000313" key="1">
    <source>
        <dbReference type="EMBL" id="RHN70058.1"/>
    </source>
</evidence>
<dbReference type="Gramene" id="rna18600">
    <property type="protein sequence ID" value="RHN70058.1"/>
    <property type="gene ID" value="gene18600"/>
</dbReference>
<dbReference type="Proteomes" id="UP000265566">
    <property type="component" value="Chromosome 3"/>
</dbReference>
<dbReference type="AlphaFoldDB" id="A0A396IZI0"/>
<gene>
    <name evidence="1" type="ORF">MtrunA17_Chr3g0131461</name>
</gene>
<accession>A0A396IZI0</accession>
<evidence type="ECO:0000313" key="2">
    <source>
        <dbReference type="Proteomes" id="UP000265566"/>
    </source>
</evidence>
<protein>
    <submittedName>
        <fullName evidence="1">Uncharacterized protein</fullName>
    </submittedName>
</protein>